<sequence length="176" mass="18614">MTDRMTGRSRGFAYCTYSNPEEAQNACNGGSNNSIEGHWLDVKPATRDPAICGIHHTNSSRSSSSRGGGGGRGGGGMQGSMNNNPYDSIPFGYTTTPPRPFNIGNNNMTTSPTSTSPYNRLSASRYPILPNTPTMGYRGRQLGGGGGGAMLPPSSSATQQQQQQQQPAAQYRASPY</sequence>
<dbReference type="InterPro" id="IPR050441">
    <property type="entry name" value="RBM"/>
</dbReference>
<organism evidence="3 4">
    <name type="scientific">Perkinsus chesapeaki</name>
    <name type="common">Clam parasite</name>
    <name type="synonym">Perkinsus andrewsi</name>
    <dbReference type="NCBI Taxonomy" id="330153"/>
    <lineage>
        <taxon>Eukaryota</taxon>
        <taxon>Sar</taxon>
        <taxon>Alveolata</taxon>
        <taxon>Perkinsozoa</taxon>
        <taxon>Perkinsea</taxon>
        <taxon>Perkinsida</taxon>
        <taxon>Perkinsidae</taxon>
        <taxon>Perkinsus</taxon>
    </lineage>
</organism>
<dbReference type="OrthoDB" id="1875751at2759"/>
<gene>
    <name evidence="3" type="ORF">FOL47_010334</name>
</gene>
<protein>
    <recommendedName>
        <fullName evidence="2">RRM domain-containing protein</fullName>
    </recommendedName>
</protein>
<name>A0A7J6L2K9_PERCH</name>
<evidence type="ECO:0000256" key="1">
    <source>
        <dbReference type="SAM" id="MobiDB-lite"/>
    </source>
</evidence>
<feature type="compositionally biased region" description="Gly residues" evidence="1">
    <location>
        <begin position="66"/>
        <end position="78"/>
    </location>
</feature>
<dbReference type="GO" id="GO:0003723">
    <property type="term" value="F:RNA binding"/>
    <property type="evidence" value="ECO:0007669"/>
    <property type="project" value="InterPro"/>
</dbReference>
<dbReference type="Proteomes" id="UP000591131">
    <property type="component" value="Unassembled WGS sequence"/>
</dbReference>
<dbReference type="InterPro" id="IPR000504">
    <property type="entry name" value="RRM_dom"/>
</dbReference>
<dbReference type="PANTHER" id="PTHR48034">
    <property type="entry name" value="TRANSFORMER-2 SEX-DETERMINING PROTEIN-RELATED"/>
    <property type="match status" value="1"/>
</dbReference>
<dbReference type="Pfam" id="PF00076">
    <property type="entry name" value="RRM_1"/>
    <property type="match status" value="1"/>
</dbReference>
<dbReference type="InterPro" id="IPR012677">
    <property type="entry name" value="Nucleotide-bd_a/b_plait_sf"/>
</dbReference>
<dbReference type="Gene3D" id="3.30.70.330">
    <property type="match status" value="1"/>
</dbReference>
<evidence type="ECO:0000313" key="3">
    <source>
        <dbReference type="EMBL" id="KAF4653700.1"/>
    </source>
</evidence>
<dbReference type="AlphaFoldDB" id="A0A7J6L2K9"/>
<proteinExistence type="predicted"/>
<dbReference type="InterPro" id="IPR035979">
    <property type="entry name" value="RBD_domain_sf"/>
</dbReference>
<dbReference type="EMBL" id="JAAPAO010000795">
    <property type="protein sequence ID" value="KAF4653700.1"/>
    <property type="molecule type" value="Genomic_DNA"/>
</dbReference>
<comment type="caution">
    <text evidence="3">The sequence shown here is derived from an EMBL/GenBank/DDBJ whole genome shotgun (WGS) entry which is preliminary data.</text>
</comment>
<evidence type="ECO:0000259" key="2">
    <source>
        <dbReference type="Pfam" id="PF00076"/>
    </source>
</evidence>
<evidence type="ECO:0000313" key="4">
    <source>
        <dbReference type="Proteomes" id="UP000591131"/>
    </source>
</evidence>
<feature type="domain" description="RRM" evidence="2">
    <location>
        <begin position="2"/>
        <end position="32"/>
    </location>
</feature>
<reference evidence="3 4" key="1">
    <citation type="submission" date="2020-04" db="EMBL/GenBank/DDBJ databases">
        <title>Perkinsus chesapeaki whole genome sequence.</title>
        <authorList>
            <person name="Bogema D.R."/>
        </authorList>
    </citation>
    <scope>NUCLEOTIDE SEQUENCE [LARGE SCALE GENOMIC DNA]</scope>
    <source>
        <strain evidence="3">ATCC PRA-425</strain>
    </source>
</reference>
<accession>A0A7J6L2K9</accession>
<feature type="region of interest" description="Disordered" evidence="1">
    <location>
        <begin position="55"/>
        <end position="176"/>
    </location>
</feature>
<dbReference type="SUPFAM" id="SSF54928">
    <property type="entry name" value="RNA-binding domain, RBD"/>
    <property type="match status" value="1"/>
</dbReference>
<feature type="compositionally biased region" description="Low complexity" evidence="1">
    <location>
        <begin position="152"/>
        <end position="176"/>
    </location>
</feature>
<keyword evidence="4" id="KW-1185">Reference proteome</keyword>